<dbReference type="InterPro" id="IPR036397">
    <property type="entry name" value="RNaseH_sf"/>
</dbReference>
<comment type="caution">
    <text evidence="1">The sequence shown here is derived from an EMBL/GenBank/DDBJ whole genome shotgun (WGS) entry which is preliminary data.</text>
</comment>
<dbReference type="PANTHER" id="PTHR46068">
    <property type="entry name" value="PROTEIN CBG27172"/>
    <property type="match status" value="1"/>
</dbReference>
<dbReference type="PANTHER" id="PTHR46068:SF1">
    <property type="entry name" value="TRANSPOSASE IS30-LIKE HTH DOMAIN-CONTAINING PROTEIN"/>
    <property type="match status" value="1"/>
</dbReference>
<sequence length="78" mass="8992">MWPASSPDLNPLDFSVWGYLESKVMTCSYPNIDSLKQALLKAWDEIDDDYLRRTVDFFPDRLKACIEANGSNLEHPLK</sequence>
<dbReference type="AlphaFoldDB" id="A0A2G5SQS6"/>
<dbReference type="OrthoDB" id="7951431at2759"/>
<evidence type="ECO:0008006" key="3">
    <source>
        <dbReference type="Google" id="ProtNLM"/>
    </source>
</evidence>
<name>A0A2G5SQS6_9PELO</name>
<dbReference type="Gene3D" id="3.30.420.10">
    <property type="entry name" value="Ribonuclease H-like superfamily/Ribonuclease H"/>
    <property type="match status" value="1"/>
</dbReference>
<dbReference type="Proteomes" id="UP000230233">
    <property type="component" value="Chromosome X"/>
</dbReference>
<evidence type="ECO:0000313" key="1">
    <source>
        <dbReference type="EMBL" id="PIC17279.1"/>
    </source>
</evidence>
<organism evidence="1 2">
    <name type="scientific">Caenorhabditis nigoni</name>
    <dbReference type="NCBI Taxonomy" id="1611254"/>
    <lineage>
        <taxon>Eukaryota</taxon>
        <taxon>Metazoa</taxon>
        <taxon>Ecdysozoa</taxon>
        <taxon>Nematoda</taxon>
        <taxon>Chromadorea</taxon>
        <taxon>Rhabditida</taxon>
        <taxon>Rhabditina</taxon>
        <taxon>Rhabditomorpha</taxon>
        <taxon>Rhabditoidea</taxon>
        <taxon>Rhabditidae</taxon>
        <taxon>Peloderinae</taxon>
        <taxon>Caenorhabditis</taxon>
    </lineage>
</organism>
<dbReference type="GO" id="GO:0003676">
    <property type="term" value="F:nucleic acid binding"/>
    <property type="evidence" value="ECO:0007669"/>
    <property type="project" value="InterPro"/>
</dbReference>
<protein>
    <recommendedName>
        <fullName evidence="3">Tc1-like transposase DDE domain-containing protein</fullName>
    </recommendedName>
</protein>
<proteinExistence type="predicted"/>
<reference evidence="2" key="1">
    <citation type="submission" date="2017-10" db="EMBL/GenBank/DDBJ databases">
        <title>Rapid genome shrinkage in a self-fertile nematode reveals novel sperm competition proteins.</title>
        <authorList>
            <person name="Yin D."/>
            <person name="Schwarz E.M."/>
            <person name="Thomas C.G."/>
            <person name="Felde R.L."/>
            <person name="Korf I.F."/>
            <person name="Cutter A.D."/>
            <person name="Schartner C.M."/>
            <person name="Ralston E.J."/>
            <person name="Meyer B.J."/>
            <person name="Haag E.S."/>
        </authorList>
    </citation>
    <scope>NUCLEOTIDE SEQUENCE [LARGE SCALE GENOMIC DNA]</scope>
    <source>
        <strain evidence="2">JU1422</strain>
    </source>
</reference>
<evidence type="ECO:0000313" key="2">
    <source>
        <dbReference type="Proteomes" id="UP000230233"/>
    </source>
</evidence>
<accession>A0A2G5SQS6</accession>
<dbReference type="EMBL" id="PDUG01000006">
    <property type="protein sequence ID" value="PIC17279.1"/>
    <property type="molecule type" value="Genomic_DNA"/>
</dbReference>
<keyword evidence="2" id="KW-1185">Reference proteome</keyword>
<gene>
    <name evidence="1" type="primary">Cnig_chr_X.g23579</name>
    <name evidence="1" type="ORF">B9Z55_023579</name>
</gene>